<reference evidence="1 2" key="1">
    <citation type="journal article" date="2013" name="Mar. Genomics">
        <title>Expression of sulfatases in Rhodopirellula baltica and the diversity of sulfatases in the genus Rhodopirellula.</title>
        <authorList>
            <person name="Wegner C.E."/>
            <person name="Richter-Heitmann T."/>
            <person name="Klindworth A."/>
            <person name="Klockow C."/>
            <person name="Richter M."/>
            <person name="Achstetter T."/>
            <person name="Glockner F.O."/>
            <person name="Harder J."/>
        </authorList>
    </citation>
    <scope>NUCLEOTIDE SEQUENCE [LARGE SCALE GENOMIC DNA]</scope>
    <source>
        <strain evidence="1 2">SH28</strain>
    </source>
</reference>
<dbReference type="AlphaFoldDB" id="K5CKQ7"/>
<sequence length="55" mass="6012">MAPKQARDNKRAAIWGVANARLPTESLRRLLEASVGYLVAHEISLSWPAAAKVLN</sequence>
<gene>
    <name evidence="1" type="ORF">RBSH_00015</name>
</gene>
<accession>K5CKQ7</accession>
<dbReference type="EMBL" id="AMCW01000001">
    <property type="protein sequence ID" value="EKK04665.1"/>
    <property type="molecule type" value="Genomic_DNA"/>
</dbReference>
<organism evidence="1 2">
    <name type="scientific">Rhodopirellula baltica SH28</name>
    <dbReference type="NCBI Taxonomy" id="993517"/>
    <lineage>
        <taxon>Bacteria</taxon>
        <taxon>Pseudomonadati</taxon>
        <taxon>Planctomycetota</taxon>
        <taxon>Planctomycetia</taxon>
        <taxon>Pirellulales</taxon>
        <taxon>Pirellulaceae</taxon>
        <taxon>Rhodopirellula</taxon>
    </lineage>
</organism>
<evidence type="ECO:0000313" key="2">
    <source>
        <dbReference type="Proteomes" id="UP000007993"/>
    </source>
</evidence>
<dbReference type="PATRIC" id="fig|993517.3.peg.18"/>
<comment type="caution">
    <text evidence="1">The sequence shown here is derived from an EMBL/GenBank/DDBJ whole genome shotgun (WGS) entry which is preliminary data.</text>
</comment>
<protein>
    <submittedName>
        <fullName evidence="1">Uncharacterized protein</fullName>
    </submittedName>
</protein>
<name>K5CKQ7_RHOBT</name>
<proteinExistence type="predicted"/>
<dbReference type="Proteomes" id="UP000007993">
    <property type="component" value="Unassembled WGS sequence"/>
</dbReference>
<evidence type="ECO:0000313" key="1">
    <source>
        <dbReference type="EMBL" id="EKK04665.1"/>
    </source>
</evidence>